<dbReference type="EMBL" id="LAHD01000036">
    <property type="protein sequence ID" value="PHK03594.1"/>
    <property type="molecule type" value="Genomic_DNA"/>
</dbReference>
<dbReference type="Proteomes" id="UP000222310">
    <property type="component" value="Unassembled WGS sequence"/>
</dbReference>
<protein>
    <submittedName>
        <fullName evidence="1">Uncharacterized protein</fullName>
    </submittedName>
</protein>
<organism evidence="1 2">
    <name type="scientific">Nostoc linckia z8</name>
    <dbReference type="NCBI Taxonomy" id="1628746"/>
    <lineage>
        <taxon>Bacteria</taxon>
        <taxon>Bacillati</taxon>
        <taxon>Cyanobacteriota</taxon>
        <taxon>Cyanophyceae</taxon>
        <taxon>Nostocales</taxon>
        <taxon>Nostocaceae</taxon>
        <taxon>Nostoc</taxon>
    </lineage>
</organism>
<reference evidence="1 2" key="1">
    <citation type="submission" date="2015-02" db="EMBL/GenBank/DDBJ databases">
        <title>Nostoc linckia genome annotation.</title>
        <authorList>
            <person name="Zhou Z."/>
        </authorList>
    </citation>
    <scope>NUCLEOTIDE SEQUENCE [LARGE SCALE GENOMIC DNA]</scope>
    <source>
        <strain evidence="2">z8</strain>
    </source>
</reference>
<proteinExistence type="predicted"/>
<evidence type="ECO:0000313" key="1">
    <source>
        <dbReference type="EMBL" id="PHK03594.1"/>
    </source>
</evidence>
<gene>
    <name evidence="1" type="ORF">VF08_14530</name>
</gene>
<comment type="caution">
    <text evidence="1">The sequence shown here is derived from an EMBL/GenBank/DDBJ whole genome shotgun (WGS) entry which is preliminary data.</text>
</comment>
<evidence type="ECO:0000313" key="2">
    <source>
        <dbReference type="Proteomes" id="UP000222310"/>
    </source>
</evidence>
<sequence>MSGKGFGQRQPTKIDKLVESAVGYCHKRHPEALDQIFDNLPVKLNKQVLDGTVAALKKDIDSLSWLCGYFASEINSTSDNDKSYHPITLLSKLLIKSGMQPFVDFMPYIGCRISILNNEKFEALPPRVQAAVKEAFDVVETSGEEAQRINEALLRELEV</sequence>
<dbReference type="AlphaFoldDB" id="A0A9Q6ELE7"/>
<name>A0A9Q6ELE7_NOSLI</name>
<accession>A0A9Q6ELE7</accession>